<organism evidence="6 7">
    <name type="scientific">Euplotes crassus</name>
    <dbReference type="NCBI Taxonomy" id="5936"/>
    <lineage>
        <taxon>Eukaryota</taxon>
        <taxon>Sar</taxon>
        <taxon>Alveolata</taxon>
        <taxon>Ciliophora</taxon>
        <taxon>Intramacronucleata</taxon>
        <taxon>Spirotrichea</taxon>
        <taxon>Hypotrichia</taxon>
        <taxon>Euplotida</taxon>
        <taxon>Euplotidae</taxon>
        <taxon>Moneuplotes</taxon>
    </lineage>
</organism>
<proteinExistence type="inferred from homology"/>
<keyword evidence="7" id="KW-1185">Reference proteome</keyword>
<dbReference type="InterPro" id="IPR027417">
    <property type="entry name" value="P-loop_NTPase"/>
</dbReference>
<keyword evidence="4" id="KW-0067">ATP-binding</keyword>
<evidence type="ECO:0000259" key="5">
    <source>
        <dbReference type="PROSITE" id="PS50067"/>
    </source>
</evidence>
<dbReference type="GO" id="GO:0005874">
    <property type="term" value="C:microtubule"/>
    <property type="evidence" value="ECO:0007669"/>
    <property type="project" value="UniProtKB-KW"/>
</dbReference>
<dbReference type="GO" id="GO:0008017">
    <property type="term" value="F:microtubule binding"/>
    <property type="evidence" value="ECO:0007669"/>
    <property type="project" value="InterPro"/>
</dbReference>
<dbReference type="Gene3D" id="3.40.850.10">
    <property type="entry name" value="Kinesin motor domain"/>
    <property type="match status" value="1"/>
</dbReference>
<dbReference type="GO" id="GO:0003777">
    <property type="term" value="F:microtubule motor activity"/>
    <property type="evidence" value="ECO:0007669"/>
    <property type="project" value="InterPro"/>
</dbReference>
<keyword evidence="3 4" id="KW-0505">Motor protein</keyword>
<dbReference type="InterPro" id="IPR036961">
    <property type="entry name" value="Kinesin_motor_dom_sf"/>
</dbReference>
<evidence type="ECO:0000256" key="3">
    <source>
        <dbReference type="ARBA" id="ARBA00023175"/>
    </source>
</evidence>
<dbReference type="InterPro" id="IPR001752">
    <property type="entry name" value="Kinesin_motor_dom"/>
</dbReference>
<dbReference type="GO" id="GO:0007018">
    <property type="term" value="P:microtubule-based movement"/>
    <property type="evidence" value="ECO:0007669"/>
    <property type="project" value="InterPro"/>
</dbReference>
<comment type="similarity">
    <text evidence="4">Belongs to the TRAFAC class myosin-kinesin ATPase superfamily. Kinesin family.</text>
</comment>
<protein>
    <recommendedName>
        <fullName evidence="5">Kinesin motor domain-containing protein</fullName>
    </recommendedName>
</protein>
<dbReference type="PROSITE" id="PS50067">
    <property type="entry name" value="KINESIN_MOTOR_2"/>
    <property type="match status" value="1"/>
</dbReference>
<evidence type="ECO:0000313" key="6">
    <source>
        <dbReference type="EMBL" id="CAI2369297.1"/>
    </source>
</evidence>
<dbReference type="Pfam" id="PF00225">
    <property type="entry name" value="Kinesin"/>
    <property type="match status" value="1"/>
</dbReference>
<evidence type="ECO:0000256" key="2">
    <source>
        <dbReference type="ARBA" id="ARBA00023054"/>
    </source>
</evidence>
<dbReference type="PANTHER" id="PTHR47968:SF36">
    <property type="entry name" value="KINESIN HEAVY CHAIN ISOFORM X1"/>
    <property type="match status" value="1"/>
</dbReference>
<sequence length="263" mass="29492">METSSQEIEDGVNIATAVRIRPMHAAEVVNELPSSISGCTTSNRVICDMSHNSIYSNSPKVFGYDHVFDEYSSQEEVYTQAVASLVDSFLDGYNSTVFCYGEGGSGKTYTLLGDDCYSSKDQRDTGMIDYCLQQVFNEIVRFEECQLELGYFMICNEKIYDLISSKDEALTGNVKDLSKRWKYEINSIEEVNELIDKGNLKYWKIREKKCATKAHKIFQITLTTKVISAELALIPRTLSLVDMADSSRISKASACGQTLKEAV</sequence>
<evidence type="ECO:0000256" key="4">
    <source>
        <dbReference type="PROSITE-ProRule" id="PRU00283"/>
    </source>
</evidence>
<dbReference type="EMBL" id="CAMPGE010010449">
    <property type="protein sequence ID" value="CAI2369297.1"/>
    <property type="molecule type" value="Genomic_DNA"/>
</dbReference>
<accession>A0AAD1XF74</accession>
<evidence type="ECO:0000313" key="7">
    <source>
        <dbReference type="Proteomes" id="UP001295684"/>
    </source>
</evidence>
<feature type="domain" description="Kinesin motor" evidence="5">
    <location>
        <begin position="13"/>
        <end position="263"/>
    </location>
</feature>
<name>A0AAD1XF74_EUPCR</name>
<dbReference type="SUPFAM" id="SSF52540">
    <property type="entry name" value="P-loop containing nucleoside triphosphate hydrolases"/>
    <property type="match status" value="1"/>
</dbReference>
<gene>
    <name evidence="6" type="ORF">ECRASSUSDP1_LOCUS10596</name>
</gene>
<reference evidence="6" key="1">
    <citation type="submission" date="2023-07" db="EMBL/GenBank/DDBJ databases">
        <authorList>
            <consortium name="AG Swart"/>
            <person name="Singh M."/>
            <person name="Singh A."/>
            <person name="Seah K."/>
            <person name="Emmerich C."/>
        </authorList>
    </citation>
    <scope>NUCLEOTIDE SEQUENCE</scope>
    <source>
        <strain evidence="6">DP1</strain>
    </source>
</reference>
<evidence type="ECO:0000256" key="1">
    <source>
        <dbReference type="ARBA" id="ARBA00022701"/>
    </source>
</evidence>
<dbReference type="Proteomes" id="UP001295684">
    <property type="component" value="Unassembled WGS sequence"/>
</dbReference>
<keyword evidence="2" id="KW-0175">Coiled coil</keyword>
<comment type="caution">
    <text evidence="6">The sequence shown here is derived from an EMBL/GenBank/DDBJ whole genome shotgun (WGS) entry which is preliminary data.</text>
</comment>
<dbReference type="AlphaFoldDB" id="A0AAD1XF74"/>
<dbReference type="InterPro" id="IPR027640">
    <property type="entry name" value="Kinesin-like_fam"/>
</dbReference>
<keyword evidence="4" id="KW-0547">Nucleotide-binding</keyword>
<dbReference type="PRINTS" id="PR00380">
    <property type="entry name" value="KINESINHEAVY"/>
</dbReference>
<dbReference type="GO" id="GO:0005524">
    <property type="term" value="F:ATP binding"/>
    <property type="evidence" value="ECO:0007669"/>
    <property type="project" value="UniProtKB-UniRule"/>
</dbReference>
<dbReference type="SMART" id="SM00129">
    <property type="entry name" value="KISc"/>
    <property type="match status" value="1"/>
</dbReference>
<dbReference type="PANTHER" id="PTHR47968">
    <property type="entry name" value="CENTROMERE PROTEIN E"/>
    <property type="match status" value="1"/>
</dbReference>
<feature type="binding site" evidence="4">
    <location>
        <begin position="101"/>
        <end position="108"/>
    </location>
    <ligand>
        <name>ATP</name>
        <dbReference type="ChEBI" id="CHEBI:30616"/>
    </ligand>
</feature>
<keyword evidence="1" id="KW-0493">Microtubule</keyword>